<accession>A0A1Q3EF49</accession>
<organism evidence="4 5">
    <name type="scientific">Lentinula edodes</name>
    <name type="common">Shiitake mushroom</name>
    <name type="synonym">Lentinus edodes</name>
    <dbReference type="NCBI Taxonomy" id="5353"/>
    <lineage>
        <taxon>Eukaryota</taxon>
        <taxon>Fungi</taxon>
        <taxon>Dikarya</taxon>
        <taxon>Basidiomycota</taxon>
        <taxon>Agaricomycotina</taxon>
        <taxon>Agaricomycetes</taxon>
        <taxon>Agaricomycetidae</taxon>
        <taxon>Agaricales</taxon>
        <taxon>Marasmiineae</taxon>
        <taxon>Omphalotaceae</taxon>
        <taxon>Lentinula</taxon>
    </lineage>
</organism>
<protein>
    <submittedName>
        <fullName evidence="4">Carbohydrate-binding module family 50 protein</fullName>
    </submittedName>
</protein>
<evidence type="ECO:0000256" key="2">
    <source>
        <dbReference type="ARBA" id="ARBA00023026"/>
    </source>
</evidence>
<dbReference type="AlphaFoldDB" id="A0A1Q3EF49"/>
<dbReference type="STRING" id="5353.A0A1Q3EF49"/>
<proteinExistence type="predicted"/>
<keyword evidence="1" id="KW-0147">Chitin-binding</keyword>
<dbReference type="SUPFAM" id="SSF54106">
    <property type="entry name" value="LysM domain"/>
    <property type="match status" value="2"/>
</dbReference>
<dbReference type="InterPro" id="IPR018392">
    <property type="entry name" value="LysM"/>
</dbReference>
<dbReference type="InterPro" id="IPR052210">
    <property type="entry name" value="LysM1-like"/>
</dbReference>
<dbReference type="PANTHER" id="PTHR34997">
    <property type="entry name" value="AM15"/>
    <property type="match status" value="1"/>
</dbReference>
<comment type="caution">
    <text evidence="4">The sequence shown here is derived from an EMBL/GenBank/DDBJ whole genome shotgun (WGS) entry which is preliminary data.</text>
</comment>
<evidence type="ECO:0000259" key="3">
    <source>
        <dbReference type="PROSITE" id="PS51782"/>
    </source>
</evidence>
<dbReference type="PROSITE" id="PS51782">
    <property type="entry name" value="LYSM"/>
    <property type="match status" value="2"/>
</dbReference>
<dbReference type="PANTHER" id="PTHR34997:SF1">
    <property type="entry name" value="PEPTIDOGLYCAN-BINDING LYSIN DOMAIN"/>
    <property type="match status" value="1"/>
</dbReference>
<reference evidence="4 5" key="1">
    <citation type="submission" date="2016-08" db="EMBL/GenBank/DDBJ databases">
        <authorList>
            <consortium name="Lentinula edodes genome sequencing consortium"/>
            <person name="Sakamoto Y."/>
            <person name="Nakade K."/>
            <person name="Sato S."/>
            <person name="Yoshida Y."/>
            <person name="Miyazaki K."/>
            <person name="Natsume S."/>
            <person name="Konno N."/>
        </authorList>
    </citation>
    <scope>NUCLEOTIDE SEQUENCE [LARGE SCALE GENOMIC DNA]</scope>
    <source>
        <strain evidence="4 5">NBRC 111202</strain>
    </source>
</reference>
<evidence type="ECO:0000313" key="5">
    <source>
        <dbReference type="Proteomes" id="UP000188533"/>
    </source>
</evidence>
<evidence type="ECO:0000313" key="4">
    <source>
        <dbReference type="EMBL" id="GAW05837.1"/>
    </source>
</evidence>
<dbReference type="Pfam" id="PF01476">
    <property type="entry name" value="LysM"/>
    <property type="match status" value="2"/>
</dbReference>
<dbReference type="EMBL" id="BDGU01000274">
    <property type="protein sequence ID" value="GAW05837.1"/>
    <property type="molecule type" value="Genomic_DNA"/>
</dbReference>
<dbReference type="SMART" id="SM00257">
    <property type="entry name" value="LysM"/>
    <property type="match status" value="2"/>
</dbReference>
<name>A0A1Q3EF49_LENED</name>
<dbReference type="InterPro" id="IPR036779">
    <property type="entry name" value="LysM_dom_sf"/>
</dbReference>
<dbReference type="CDD" id="cd00118">
    <property type="entry name" value="LysM"/>
    <property type="match status" value="2"/>
</dbReference>
<dbReference type="Gene3D" id="3.10.350.10">
    <property type="entry name" value="LysM domain"/>
    <property type="match status" value="2"/>
</dbReference>
<keyword evidence="2" id="KW-0843">Virulence</keyword>
<sequence length="135" mass="14344">MTANEINVVIFSGAQAAHVLVQSRTSCEATYTVVSGDNCVEIAAKFNVTDASLLAANPVRLKNFHPLLSQKLCIPVAPVSCRAEYIVKPGDVCISIANMFHITAAQLEAANSKIDPLCDNLQNGEILCIPTASQT</sequence>
<dbReference type="Proteomes" id="UP000188533">
    <property type="component" value="Unassembled WGS sequence"/>
</dbReference>
<feature type="domain" description="LysM" evidence="3">
    <location>
        <begin position="29"/>
        <end position="74"/>
    </location>
</feature>
<feature type="domain" description="LysM" evidence="3">
    <location>
        <begin position="83"/>
        <end position="129"/>
    </location>
</feature>
<gene>
    <name evidence="4" type="ORF">LENED_007721</name>
</gene>
<reference evidence="4 5" key="2">
    <citation type="submission" date="2017-02" db="EMBL/GenBank/DDBJ databases">
        <title>A genome survey and senescence transcriptome analysis in Lentinula edodes.</title>
        <authorList>
            <person name="Sakamoto Y."/>
            <person name="Nakade K."/>
            <person name="Sato S."/>
            <person name="Yoshida Y."/>
            <person name="Miyazaki K."/>
            <person name="Natsume S."/>
            <person name="Konno N."/>
        </authorList>
    </citation>
    <scope>NUCLEOTIDE SEQUENCE [LARGE SCALE GENOMIC DNA]</scope>
    <source>
        <strain evidence="4 5">NBRC 111202</strain>
    </source>
</reference>
<keyword evidence="5" id="KW-1185">Reference proteome</keyword>
<evidence type="ECO:0000256" key="1">
    <source>
        <dbReference type="ARBA" id="ARBA00022669"/>
    </source>
</evidence>
<dbReference type="GO" id="GO:0008061">
    <property type="term" value="F:chitin binding"/>
    <property type="evidence" value="ECO:0007669"/>
    <property type="project" value="UniProtKB-KW"/>
</dbReference>